<accession>A0A0D0E8A1</accession>
<evidence type="ECO:0000256" key="2">
    <source>
        <dbReference type="ARBA" id="ARBA00048655"/>
    </source>
</evidence>
<evidence type="ECO:0000313" key="5">
    <source>
        <dbReference type="Proteomes" id="UP000054538"/>
    </source>
</evidence>
<dbReference type="PANTHER" id="PTHR12149:SF8">
    <property type="entry name" value="PROTEIN-RIBULOSAMINE 3-KINASE"/>
    <property type="match status" value="1"/>
</dbReference>
<evidence type="ECO:0000256" key="1">
    <source>
        <dbReference type="ARBA" id="ARBA00011961"/>
    </source>
</evidence>
<keyword evidence="3" id="KW-0418">Kinase</keyword>
<comment type="similarity">
    <text evidence="3">Belongs to the fructosamine kinase family.</text>
</comment>
<name>A0A0D0E8A1_9AGAM</name>
<dbReference type="InterPro" id="IPR011009">
    <property type="entry name" value="Kinase-like_dom_sf"/>
</dbReference>
<evidence type="ECO:0000313" key="4">
    <source>
        <dbReference type="EMBL" id="KIK94760.1"/>
    </source>
</evidence>
<comment type="catalytic activity">
    <reaction evidence="2">
        <text>N(6)-D-ribulosyl-L-lysyl-[protein] + ATP = N(6)-(3-O-phospho-D-ribulosyl)-L-lysyl-[protein] + ADP + H(+)</text>
        <dbReference type="Rhea" id="RHEA:48432"/>
        <dbReference type="Rhea" id="RHEA-COMP:12103"/>
        <dbReference type="Rhea" id="RHEA-COMP:12104"/>
        <dbReference type="ChEBI" id="CHEBI:15378"/>
        <dbReference type="ChEBI" id="CHEBI:30616"/>
        <dbReference type="ChEBI" id="CHEBI:90418"/>
        <dbReference type="ChEBI" id="CHEBI:90420"/>
        <dbReference type="ChEBI" id="CHEBI:456216"/>
        <dbReference type="EC" id="2.7.1.172"/>
    </reaction>
    <physiologicalReaction direction="left-to-right" evidence="2">
        <dbReference type="Rhea" id="RHEA:48433"/>
    </physiologicalReaction>
</comment>
<dbReference type="Pfam" id="PF03881">
    <property type="entry name" value="Fructosamin_kin"/>
    <property type="match status" value="1"/>
</dbReference>
<keyword evidence="3" id="KW-0808">Transferase</keyword>
<proteinExistence type="inferred from homology"/>
<dbReference type="EC" id="2.7.1.172" evidence="1"/>
<dbReference type="HOGENOM" id="CLU_036517_0_3_1"/>
<gene>
    <name evidence="4" type="ORF">PAXRUDRAFT_142204</name>
</gene>
<reference evidence="4 5" key="1">
    <citation type="submission" date="2014-04" db="EMBL/GenBank/DDBJ databases">
        <authorList>
            <consortium name="DOE Joint Genome Institute"/>
            <person name="Kuo A."/>
            <person name="Kohler A."/>
            <person name="Jargeat P."/>
            <person name="Nagy L.G."/>
            <person name="Floudas D."/>
            <person name="Copeland A."/>
            <person name="Barry K.W."/>
            <person name="Cichocki N."/>
            <person name="Veneault-Fourrey C."/>
            <person name="LaButti K."/>
            <person name="Lindquist E.A."/>
            <person name="Lipzen A."/>
            <person name="Lundell T."/>
            <person name="Morin E."/>
            <person name="Murat C."/>
            <person name="Sun H."/>
            <person name="Tunlid A."/>
            <person name="Henrissat B."/>
            <person name="Grigoriev I.V."/>
            <person name="Hibbett D.S."/>
            <person name="Martin F."/>
            <person name="Nordberg H.P."/>
            <person name="Cantor M.N."/>
            <person name="Hua S.X."/>
        </authorList>
    </citation>
    <scope>NUCLEOTIDE SEQUENCE [LARGE SCALE GENOMIC DNA]</scope>
    <source>
        <strain evidence="4 5">Ve08.2h10</strain>
    </source>
</reference>
<dbReference type="STRING" id="930991.A0A0D0E8A1"/>
<dbReference type="PIRSF" id="PIRSF006221">
    <property type="entry name" value="Ketosamine-3-kinase"/>
    <property type="match status" value="1"/>
</dbReference>
<dbReference type="InParanoid" id="A0A0D0E8A1"/>
<dbReference type="Proteomes" id="UP000054538">
    <property type="component" value="Unassembled WGS sequence"/>
</dbReference>
<dbReference type="PANTHER" id="PTHR12149">
    <property type="entry name" value="FRUCTOSAMINE 3 KINASE-RELATED PROTEIN"/>
    <property type="match status" value="1"/>
</dbReference>
<reference evidence="5" key="2">
    <citation type="submission" date="2015-01" db="EMBL/GenBank/DDBJ databases">
        <title>Evolutionary Origins and Diversification of the Mycorrhizal Mutualists.</title>
        <authorList>
            <consortium name="DOE Joint Genome Institute"/>
            <consortium name="Mycorrhizal Genomics Consortium"/>
            <person name="Kohler A."/>
            <person name="Kuo A."/>
            <person name="Nagy L.G."/>
            <person name="Floudas D."/>
            <person name="Copeland A."/>
            <person name="Barry K.W."/>
            <person name="Cichocki N."/>
            <person name="Veneault-Fourrey C."/>
            <person name="LaButti K."/>
            <person name="Lindquist E.A."/>
            <person name="Lipzen A."/>
            <person name="Lundell T."/>
            <person name="Morin E."/>
            <person name="Murat C."/>
            <person name="Riley R."/>
            <person name="Ohm R."/>
            <person name="Sun H."/>
            <person name="Tunlid A."/>
            <person name="Henrissat B."/>
            <person name="Grigoriev I.V."/>
            <person name="Hibbett D.S."/>
            <person name="Martin F."/>
        </authorList>
    </citation>
    <scope>NUCLEOTIDE SEQUENCE [LARGE SCALE GENOMIC DNA]</scope>
    <source>
        <strain evidence="5">Ve08.2h10</strain>
    </source>
</reference>
<dbReference type="OrthoDB" id="5772781at2759"/>
<keyword evidence="5" id="KW-1185">Reference proteome</keyword>
<dbReference type="GO" id="GO:0016301">
    <property type="term" value="F:kinase activity"/>
    <property type="evidence" value="ECO:0007669"/>
    <property type="project" value="UniProtKB-UniRule"/>
</dbReference>
<dbReference type="InterPro" id="IPR016477">
    <property type="entry name" value="Fructo-/Ketosamine-3-kinase"/>
</dbReference>
<protein>
    <recommendedName>
        <fullName evidence="1">protein-ribulosamine 3-kinase</fullName>
        <ecNumber evidence="1">2.7.1.172</ecNumber>
    </recommendedName>
</protein>
<dbReference type="GO" id="GO:0102193">
    <property type="term" value="F:protein-ribulosamine 3-kinase activity"/>
    <property type="evidence" value="ECO:0007669"/>
    <property type="project" value="UniProtKB-EC"/>
</dbReference>
<organism evidence="4 5">
    <name type="scientific">Paxillus rubicundulus Ve08.2h10</name>
    <dbReference type="NCBI Taxonomy" id="930991"/>
    <lineage>
        <taxon>Eukaryota</taxon>
        <taxon>Fungi</taxon>
        <taxon>Dikarya</taxon>
        <taxon>Basidiomycota</taxon>
        <taxon>Agaricomycotina</taxon>
        <taxon>Agaricomycetes</taxon>
        <taxon>Agaricomycetidae</taxon>
        <taxon>Boletales</taxon>
        <taxon>Paxilineae</taxon>
        <taxon>Paxillaceae</taxon>
        <taxon>Paxillus</taxon>
    </lineage>
</organism>
<sequence length="303" mass="33785">MPNRNLSSLANILLPHLQKIEPDAQFTYSIPVITSSAGNKYYAKVGNTNEKEQYLGEAESLRAIHNAAPGLVPKVFASGVVEGESNKETGRPYFLSEFKELGSLSAGSGEVLGKRLAEELHTFKSSQGYGFGVPTYCGATRQENGWFQTWEECYSIMIGNLLLKLKGRGTFTELVTKGEEVRARVIPWLLHPLRTEPVLLHGDLWSGNTGTDQTNGQPVIFDPSSYYGHNEAELAIARIFGGIPTTFFSTYHEYMPKSEPVEQYDLRADLYELYHYLNHTVLFGGTYSGSALQKMNRLLRECP</sequence>
<dbReference type="EMBL" id="KN825086">
    <property type="protein sequence ID" value="KIK94760.1"/>
    <property type="molecule type" value="Genomic_DNA"/>
</dbReference>
<evidence type="ECO:0000256" key="3">
    <source>
        <dbReference type="PIRNR" id="PIRNR006221"/>
    </source>
</evidence>
<dbReference type="SUPFAM" id="SSF56112">
    <property type="entry name" value="Protein kinase-like (PK-like)"/>
    <property type="match status" value="1"/>
</dbReference>
<dbReference type="AlphaFoldDB" id="A0A0D0E8A1"/>
<dbReference type="Gene3D" id="3.90.1200.10">
    <property type="match status" value="1"/>
</dbReference>